<keyword evidence="2" id="KW-1185">Reference proteome</keyword>
<protein>
    <submittedName>
        <fullName evidence="1">Uncharacterized protein</fullName>
    </submittedName>
</protein>
<reference evidence="1 2" key="1">
    <citation type="submission" date="2018-11" db="EMBL/GenBank/DDBJ databases">
        <authorList>
            <consortium name="Pathogen Informatics"/>
        </authorList>
    </citation>
    <scope>NUCLEOTIDE SEQUENCE [LARGE SCALE GENOMIC DNA]</scope>
</reference>
<accession>A0A3P7LKT7</accession>
<dbReference type="OrthoDB" id="660555at2759"/>
<name>A0A3P7LKT7_DIBLA</name>
<sequence>MYFEPYVEYLRECYSIIDYVKALEARNRLFAAYSELSAVNTFVKEIENGIPEQEAKIELEKFLERIERYSYLKSLPDGLHSCADGLAELKARLRQPVTVGCKTKYRKPLAELSAKVQFSNGKVRMRN</sequence>
<dbReference type="EMBL" id="UYRU01049192">
    <property type="protein sequence ID" value="VDN10458.1"/>
    <property type="molecule type" value="Genomic_DNA"/>
</dbReference>
<gene>
    <name evidence="1" type="ORF">DILT_LOCUS6289</name>
</gene>
<proteinExistence type="predicted"/>
<evidence type="ECO:0000313" key="1">
    <source>
        <dbReference type="EMBL" id="VDN10458.1"/>
    </source>
</evidence>
<dbReference type="AlphaFoldDB" id="A0A3P7LKT7"/>
<organism evidence="1 2">
    <name type="scientific">Dibothriocephalus latus</name>
    <name type="common">Fish tapeworm</name>
    <name type="synonym">Diphyllobothrium latum</name>
    <dbReference type="NCBI Taxonomy" id="60516"/>
    <lineage>
        <taxon>Eukaryota</taxon>
        <taxon>Metazoa</taxon>
        <taxon>Spiralia</taxon>
        <taxon>Lophotrochozoa</taxon>
        <taxon>Platyhelminthes</taxon>
        <taxon>Cestoda</taxon>
        <taxon>Eucestoda</taxon>
        <taxon>Diphyllobothriidea</taxon>
        <taxon>Diphyllobothriidae</taxon>
        <taxon>Dibothriocephalus</taxon>
    </lineage>
</organism>
<dbReference type="Proteomes" id="UP000281553">
    <property type="component" value="Unassembled WGS sequence"/>
</dbReference>
<evidence type="ECO:0000313" key="2">
    <source>
        <dbReference type="Proteomes" id="UP000281553"/>
    </source>
</evidence>